<dbReference type="NCBIfam" id="NF003962">
    <property type="entry name" value="PRK05454.2-5"/>
    <property type="match status" value="1"/>
</dbReference>
<evidence type="ECO:0000256" key="5">
    <source>
        <dbReference type="ARBA" id="ARBA00022475"/>
    </source>
</evidence>
<evidence type="ECO:0000256" key="6">
    <source>
        <dbReference type="ARBA" id="ARBA00022519"/>
    </source>
</evidence>
<comment type="pathway">
    <text evidence="2">Glycan metabolism; osmoregulated periplasmic glucan (OPG) biosynthesis.</text>
</comment>
<dbReference type="InterPro" id="IPR001173">
    <property type="entry name" value="Glyco_trans_2-like"/>
</dbReference>
<dbReference type="RefSeq" id="WP_095987000.1">
    <property type="nucleotide sequence ID" value="NZ_CP022098.1"/>
</dbReference>
<comment type="similarity">
    <text evidence="3">Belongs to the glycosyltransferase 2 family. OpgH subfamily.</text>
</comment>
<dbReference type="GO" id="GO:0005886">
    <property type="term" value="C:plasma membrane"/>
    <property type="evidence" value="ECO:0007669"/>
    <property type="project" value="UniProtKB-SubCell"/>
</dbReference>
<dbReference type="InterPro" id="IPR050321">
    <property type="entry name" value="Glycosyltr_2/OpgH_subfam"/>
</dbReference>
<name>A0A250J5X2_9BACT</name>
<dbReference type="PANTHER" id="PTHR43867">
    <property type="entry name" value="CELLULOSE SYNTHASE CATALYTIC SUBUNIT A [UDP-FORMING]"/>
    <property type="match status" value="1"/>
</dbReference>
<feature type="transmembrane region" description="Helical" evidence="12">
    <location>
        <begin position="373"/>
        <end position="395"/>
    </location>
</feature>
<evidence type="ECO:0000256" key="8">
    <source>
        <dbReference type="ARBA" id="ARBA00022679"/>
    </source>
</evidence>
<keyword evidence="6" id="KW-0997">Cell inner membrane</keyword>
<evidence type="ECO:0000259" key="13">
    <source>
        <dbReference type="Pfam" id="PF13632"/>
    </source>
</evidence>
<keyword evidence="9 12" id="KW-0812">Transmembrane</keyword>
<dbReference type="Pfam" id="PF13632">
    <property type="entry name" value="Glyco_trans_2_3"/>
    <property type="match status" value="1"/>
</dbReference>
<evidence type="ECO:0000256" key="4">
    <source>
        <dbReference type="ARBA" id="ARBA00020585"/>
    </source>
</evidence>
<evidence type="ECO:0000256" key="9">
    <source>
        <dbReference type="ARBA" id="ARBA00022692"/>
    </source>
</evidence>
<evidence type="ECO:0000313" key="15">
    <source>
        <dbReference type="Proteomes" id="UP000217257"/>
    </source>
</evidence>
<feature type="transmembrane region" description="Helical" evidence="12">
    <location>
        <begin position="425"/>
        <end position="446"/>
    </location>
</feature>
<comment type="subcellular location">
    <subcellularLocation>
        <location evidence="1">Cell inner membrane</location>
        <topology evidence="1">Multi-pass membrane protein</topology>
    </subcellularLocation>
</comment>
<keyword evidence="10 12" id="KW-1133">Transmembrane helix</keyword>
<sequence length="682" mass="73805">MHAHSFSPGSAGLRRALVLGPAVLSTLVATGELIRLLCVRGFTLPEGVMTGLFALCFAWISLSFWAAVAGFVQTLLGKRPPGLRWPDAREEAAPLTSRIAVVMPIHNEDPTSVFANLQATYESVAATGRLESFDFYVLSDSTRLEAWVAEELAWSDLCRRVGGQGRIFYRRRSDNTGKKAGNLADFCERWGRRYDFMVVLDADSLMAGDTLVRMARLMELNPRVGILQAPPLCVGRTTLFARLQQFAGRVYGPVVAAGAAAWQLGESNYWGHNAILRVSAFTEHCGLPVLPGQQPFGGHILSHDFVEAALMRRAGYTVWLVPELGGSYEQSPPHLLAYAQRDRRWCQGNLQHLGLVLAGGLHPSSRGHFLMGVMSYVASPLWLLFLAAGLGAALWDRFVAAESPLGAQALLAGEPSFDVPGALRLMSVSLAMLLLPKVFGLLLALADREEAARMGGRLRLVLGVLVESVVSTLLAPVMMLFQSHFVFGTILGYRVSWSSQQRGDEALPWTEAARRHAVHMGVGVGVAAVAFGVNPGLLPWLAPVVAGLLLSIPLTVWTSRASWGEWTARLGLFLIPEESAPPPVLVRATELARNEVEPVEDALERVLQDDRAHALHLALLESSPGSEGTSLTLAAARRKLMEGASERLSAQEKAAVMLDAETLAEVRGQYVVSRKPAPATSA</sequence>
<accession>A0A250J5X2</accession>
<protein>
    <recommendedName>
        <fullName evidence="4">Glucans biosynthesis glucosyltransferase H</fullName>
    </recommendedName>
</protein>
<organism evidence="14 15">
    <name type="scientific">Cystobacter fuscus</name>
    <dbReference type="NCBI Taxonomy" id="43"/>
    <lineage>
        <taxon>Bacteria</taxon>
        <taxon>Pseudomonadati</taxon>
        <taxon>Myxococcota</taxon>
        <taxon>Myxococcia</taxon>
        <taxon>Myxococcales</taxon>
        <taxon>Cystobacterineae</taxon>
        <taxon>Archangiaceae</taxon>
        <taxon>Cystobacter</taxon>
    </lineage>
</organism>
<dbReference type="PANTHER" id="PTHR43867:SF5">
    <property type="entry name" value="GLUCANS BIOSYNTHESIS GLUCOSYLTRANSFERASE H"/>
    <property type="match status" value="1"/>
</dbReference>
<evidence type="ECO:0000256" key="10">
    <source>
        <dbReference type="ARBA" id="ARBA00022989"/>
    </source>
</evidence>
<dbReference type="NCBIfam" id="NF003958">
    <property type="entry name" value="PRK05454.2-1"/>
    <property type="match status" value="1"/>
</dbReference>
<dbReference type="InterPro" id="IPR029044">
    <property type="entry name" value="Nucleotide-diphossugar_trans"/>
</dbReference>
<keyword evidence="11 12" id="KW-0472">Membrane</keyword>
<evidence type="ECO:0000313" key="14">
    <source>
        <dbReference type="EMBL" id="ATB38897.1"/>
    </source>
</evidence>
<dbReference type="SUPFAM" id="SSF53448">
    <property type="entry name" value="Nucleotide-diphospho-sugar transferases"/>
    <property type="match status" value="1"/>
</dbReference>
<dbReference type="Gene3D" id="3.90.550.10">
    <property type="entry name" value="Spore Coat Polysaccharide Biosynthesis Protein SpsA, Chain A"/>
    <property type="match status" value="1"/>
</dbReference>
<evidence type="ECO:0000256" key="2">
    <source>
        <dbReference type="ARBA" id="ARBA00005001"/>
    </source>
</evidence>
<dbReference type="KEGG" id="cfus:CYFUS_004334"/>
<evidence type="ECO:0000256" key="7">
    <source>
        <dbReference type="ARBA" id="ARBA00022676"/>
    </source>
</evidence>
<evidence type="ECO:0000256" key="12">
    <source>
        <dbReference type="SAM" id="Phobius"/>
    </source>
</evidence>
<evidence type="ECO:0000256" key="1">
    <source>
        <dbReference type="ARBA" id="ARBA00004429"/>
    </source>
</evidence>
<dbReference type="EMBL" id="CP022098">
    <property type="protein sequence ID" value="ATB38897.1"/>
    <property type="molecule type" value="Genomic_DNA"/>
</dbReference>
<keyword evidence="5" id="KW-1003">Cell membrane</keyword>
<proteinExistence type="inferred from homology"/>
<evidence type="ECO:0000256" key="11">
    <source>
        <dbReference type="ARBA" id="ARBA00023136"/>
    </source>
</evidence>
<dbReference type="AlphaFoldDB" id="A0A250J5X2"/>
<evidence type="ECO:0000256" key="3">
    <source>
        <dbReference type="ARBA" id="ARBA00009337"/>
    </source>
</evidence>
<dbReference type="CDD" id="cd04191">
    <property type="entry name" value="Glucan_BSP_MdoH"/>
    <property type="match status" value="1"/>
</dbReference>
<reference evidence="14 15" key="1">
    <citation type="submission" date="2017-06" db="EMBL/GenBank/DDBJ databases">
        <title>Sequencing and comparative analysis of myxobacterial genomes.</title>
        <authorList>
            <person name="Rupp O."/>
            <person name="Goesmann A."/>
            <person name="Sogaard-Andersen L."/>
        </authorList>
    </citation>
    <scope>NUCLEOTIDE SEQUENCE [LARGE SCALE GENOMIC DNA]</scope>
    <source>
        <strain evidence="14 15">DSM 52655</strain>
    </source>
</reference>
<feature type="domain" description="Glycosyltransferase 2-like" evidence="13">
    <location>
        <begin position="198"/>
        <end position="388"/>
    </location>
</feature>
<feature type="transmembrane region" description="Helical" evidence="12">
    <location>
        <begin position="540"/>
        <end position="559"/>
    </location>
</feature>
<feature type="transmembrane region" description="Helical" evidence="12">
    <location>
        <begin position="47"/>
        <end position="72"/>
    </location>
</feature>
<keyword evidence="8" id="KW-0808">Transferase</keyword>
<feature type="transmembrane region" description="Helical" evidence="12">
    <location>
        <begin position="458"/>
        <end position="475"/>
    </location>
</feature>
<dbReference type="Proteomes" id="UP000217257">
    <property type="component" value="Chromosome"/>
</dbReference>
<dbReference type="GO" id="GO:0016758">
    <property type="term" value="F:hexosyltransferase activity"/>
    <property type="evidence" value="ECO:0007669"/>
    <property type="project" value="TreeGrafter"/>
</dbReference>
<gene>
    <name evidence="14" type="ORF">CYFUS_004334</name>
</gene>
<keyword evidence="7" id="KW-0328">Glycosyltransferase</keyword>